<dbReference type="CDD" id="cd02440">
    <property type="entry name" value="AdoMet_MTases"/>
    <property type="match status" value="1"/>
</dbReference>
<evidence type="ECO:0000313" key="3">
    <source>
        <dbReference type="Proteomes" id="UP001242811"/>
    </source>
</evidence>
<evidence type="ECO:0000259" key="1">
    <source>
        <dbReference type="Pfam" id="PF13649"/>
    </source>
</evidence>
<dbReference type="SUPFAM" id="SSF53335">
    <property type="entry name" value="S-adenosyl-L-methionine-dependent methyltransferases"/>
    <property type="match status" value="1"/>
</dbReference>
<sequence>MDKLENIRLEEKMYHEFCYDNYNLFESGSWLHRPVQTVLDLLAEYKDYANLSVLDLGAGIGRNSIPIAESMKIRKGKIVCVDLLKSAIDKLEDYSREYGVEQFIETKLSDIENFNIKQDEYDIIIAVSALEHVRSEREMELKIEEMTIGTKINGTNCIVVGTNIKETRMKDAQQLEPMFEVNISTESMMELLKHQYIGWEVKKRLVKQLEYEIERNKQLVKLSMDCITFVAKKLV</sequence>
<keyword evidence="2" id="KW-0830">Ubiquinone</keyword>
<accession>A0ABU0L433</accession>
<dbReference type="EMBL" id="JAUSWA010000030">
    <property type="protein sequence ID" value="MDQ0496048.1"/>
    <property type="molecule type" value="Genomic_DNA"/>
</dbReference>
<dbReference type="InterPro" id="IPR029063">
    <property type="entry name" value="SAM-dependent_MTases_sf"/>
</dbReference>
<proteinExistence type="predicted"/>
<organism evidence="2 3">
    <name type="scientific">Paenibacillus brasilensis</name>
    <dbReference type="NCBI Taxonomy" id="128574"/>
    <lineage>
        <taxon>Bacteria</taxon>
        <taxon>Bacillati</taxon>
        <taxon>Bacillota</taxon>
        <taxon>Bacilli</taxon>
        <taxon>Bacillales</taxon>
        <taxon>Paenibacillaceae</taxon>
        <taxon>Paenibacillus</taxon>
    </lineage>
</organism>
<feature type="domain" description="Methyltransferase" evidence="1">
    <location>
        <begin position="53"/>
        <end position="136"/>
    </location>
</feature>
<dbReference type="Gene3D" id="3.40.50.150">
    <property type="entry name" value="Vaccinia Virus protein VP39"/>
    <property type="match status" value="1"/>
</dbReference>
<dbReference type="Pfam" id="PF13649">
    <property type="entry name" value="Methyltransf_25"/>
    <property type="match status" value="1"/>
</dbReference>
<reference evidence="2 3" key="1">
    <citation type="submission" date="2023-07" db="EMBL/GenBank/DDBJ databases">
        <title>Genomic Encyclopedia of Type Strains, Phase IV (KMG-IV): sequencing the most valuable type-strain genomes for metagenomic binning, comparative biology and taxonomic classification.</title>
        <authorList>
            <person name="Goeker M."/>
        </authorList>
    </citation>
    <scope>NUCLEOTIDE SEQUENCE [LARGE SCALE GENOMIC DNA]</scope>
    <source>
        <strain evidence="2 3">DSM 14914</strain>
    </source>
</reference>
<gene>
    <name evidence="2" type="ORF">QOZ95_004234</name>
</gene>
<protein>
    <submittedName>
        <fullName evidence="2">Ubiquinone/menaquinone biosynthesis C-methylase UbiE</fullName>
    </submittedName>
</protein>
<keyword evidence="3" id="KW-1185">Reference proteome</keyword>
<name>A0ABU0L433_9BACL</name>
<dbReference type="Proteomes" id="UP001242811">
    <property type="component" value="Unassembled WGS sequence"/>
</dbReference>
<comment type="caution">
    <text evidence="2">The sequence shown here is derived from an EMBL/GenBank/DDBJ whole genome shotgun (WGS) entry which is preliminary data.</text>
</comment>
<dbReference type="InterPro" id="IPR041698">
    <property type="entry name" value="Methyltransf_25"/>
</dbReference>
<dbReference type="RefSeq" id="WP_025721589.1">
    <property type="nucleotide sequence ID" value="NZ_CP045298.1"/>
</dbReference>
<evidence type="ECO:0000313" key="2">
    <source>
        <dbReference type="EMBL" id="MDQ0496048.1"/>
    </source>
</evidence>